<comment type="similarity">
    <text evidence="1 8">Belongs to the cytochrome P450 family.</text>
</comment>
<dbReference type="PRINTS" id="PR00385">
    <property type="entry name" value="P450"/>
</dbReference>
<dbReference type="PROSITE" id="PS00086">
    <property type="entry name" value="CYTOCHROME_P450"/>
    <property type="match status" value="1"/>
</dbReference>
<keyword evidence="10" id="KW-1185">Reference proteome</keyword>
<evidence type="ECO:0000256" key="7">
    <source>
        <dbReference type="PIRSR" id="PIRSR602401-1"/>
    </source>
</evidence>
<dbReference type="GO" id="GO:0004497">
    <property type="term" value="F:monooxygenase activity"/>
    <property type="evidence" value="ECO:0007669"/>
    <property type="project" value="UniProtKB-KW"/>
</dbReference>
<keyword evidence="5 7" id="KW-0408">Iron</keyword>
<comment type="cofactor">
    <cofactor evidence="7">
        <name>heme</name>
        <dbReference type="ChEBI" id="CHEBI:30413"/>
    </cofactor>
</comment>
<dbReference type="Proteomes" id="UP000612746">
    <property type="component" value="Unassembled WGS sequence"/>
</dbReference>
<feature type="binding site" description="axial binding residue" evidence="7">
    <location>
        <position position="486"/>
    </location>
    <ligand>
        <name>heme</name>
        <dbReference type="ChEBI" id="CHEBI:30413"/>
    </ligand>
    <ligandPart>
        <name>Fe</name>
        <dbReference type="ChEBI" id="CHEBI:18248"/>
    </ligandPart>
</feature>
<dbReference type="AlphaFoldDB" id="A0A8H7UDG1"/>
<evidence type="ECO:0000256" key="2">
    <source>
        <dbReference type="ARBA" id="ARBA00022617"/>
    </source>
</evidence>
<keyword evidence="6 8" id="KW-0503">Monooxygenase</keyword>
<evidence type="ECO:0008006" key="11">
    <source>
        <dbReference type="Google" id="ProtNLM"/>
    </source>
</evidence>
<sequence>MSSNSVLSKAETFASSTLSQLLDYQKYAENLSIVELKKHVKLGHVAVAVALLVASSIYKSLSYPKKLAHIAHVPARKNIRSFLKGETNVDRAKQLFIPLCLQTKGLVAKYAQFGWEVAVISPESARTVFRNPDIFQKTESLSLLDPQTLSIRFLGSNNLALANGEDWKRRRKIANPAFHRSMPVKAFVDLTGTLLQQIDTMEGAIDVQPLLQRFTLDVIGRVGFGFEFNATSTPDGDWVHTYNEVSDNLLQFPYIFFPILDTRFRFLFPRRMEKHAKLTVLNNLFNTVIRNKRESLQTSKGEIEDSEKDLLSLLIESGRGENDKYEPLTDEELRSELVLFFFAGHDTTANSLASTLYFLAANKAIQDKARQETLELLGDEPYDASPSNEQLKNMHYLTLVIKESARMSPPASATIHRRAVQDTEISGLFIPKETLVVVDIIANHYNPAYWKDPNVFNPDRFLEGGEADQQTPFSSYMPFGGGVRQCIGMNFSLAEQRVALSAILKKYELSLPEGSIHTDNLQFGNHLFTLAPKDLAINFTKRY</sequence>
<dbReference type="InterPro" id="IPR002401">
    <property type="entry name" value="Cyt_P450_E_grp-I"/>
</dbReference>
<dbReference type="InterPro" id="IPR050196">
    <property type="entry name" value="Cytochrome_P450_Monoox"/>
</dbReference>
<gene>
    <name evidence="9" type="ORF">INT44_000361</name>
</gene>
<evidence type="ECO:0000256" key="6">
    <source>
        <dbReference type="ARBA" id="ARBA00023033"/>
    </source>
</evidence>
<dbReference type="GO" id="GO:0016705">
    <property type="term" value="F:oxidoreductase activity, acting on paired donors, with incorporation or reduction of molecular oxygen"/>
    <property type="evidence" value="ECO:0007669"/>
    <property type="project" value="InterPro"/>
</dbReference>
<dbReference type="Pfam" id="PF00067">
    <property type="entry name" value="p450"/>
    <property type="match status" value="1"/>
</dbReference>
<dbReference type="GO" id="GO:0005506">
    <property type="term" value="F:iron ion binding"/>
    <property type="evidence" value="ECO:0007669"/>
    <property type="project" value="InterPro"/>
</dbReference>
<accession>A0A8H7UDG1</accession>
<dbReference type="InterPro" id="IPR036396">
    <property type="entry name" value="Cyt_P450_sf"/>
</dbReference>
<keyword evidence="2 7" id="KW-0349">Heme</keyword>
<reference evidence="9" key="1">
    <citation type="submission" date="2020-12" db="EMBL/GenBank/DDBJ databases">
        <title>Metabolic potential, ecology and presence of endohyphal bacteria is reflected in genomic diversity of Mucoromycotina.</title>
        <authorList>
            <person name="Muszewska A."/>
            <person name="Okrasinska A."/>
            <person name="Steczkiewicz K."/>
            <person name="Drgas O."/>
            <person name="Orlowska M."/>
            <person name="Perlinska-Lenart U."/>
            <person name="Aleksandrzak-Piekarczyk T."/>
            <person name="Szatraj K."/>
            <person name="Zielenkiewicz U."/>
            <person name="Pilsyk S."/>
            <person name="Malc E."/>
            <person name="Mieczkowski P."/>
            <person name="Kruszewska J.S."/>
            <person name="Biernat P."/>
            <person name="Pawlowska J."/>
        </authorList>
    </citation>
    <scope>NUCLEOTIDE SEQUENCE</scope>
    <source>
        <strain evidence="9">WA0000051536</strain>
    </source>
</reference>
<keyword evidence="3 7" id="KW-0479">Metal-binding</keyword>
<evidence type="ECO:0000256" key="8">
    <source>
        <dbReference type="RuleBase" id="RU000461"/>
    </source>
</evidence>
<dbReference type="OrthoDB" id="1470350at2759"/>
<dbReference type="SUPFAM" id="SSF48264">
    <property type="entry name" value="Cytochrome P450"/>
    <property type="match status" value="1"/>
</dbReference>
<evidence type="ECO:0000313" key="10">
    <source>
        <dbReference type="Proteomes" id="UP000612746"/>
    </source>
</evidence>
<evidence type="ECO:0000313" key="9">
    <source>
        <dbReference type="EMBL" id="KAG2175883.1"/>
    </source>
</evidence>
<dbReference type="GO" id="GO:0020037">
    <property type="term" value="F:heme binding"/>
    <property type="evidence" value="ECO:0007669"/>
    <property type="project" value="InterPro"/>
</dbReference>
<dbReference type="Gene3D" id="1.10.630.10">
    <property type="entry name" value="Cytochrome P450"/>
    <property type="match status" value="1"/>
</dbReference>
<organism evidence="9 10">
    <name type="scientific">Umbelopsis vinacea</name>
    <dbReference type="NCBI Taxonomy" id="44442"/>
    <lineage>
        <taxon>Eukaryota</taxon>
        <taxon>Fungi</taxon>
        <taxon>Fungi incertae sedis</taxon>
        <taxon>Mucoromycota</taxon>
        <taxon>Mucoromycotina</taxon>
        <taxon>Umbelopsidomycetes</taxon>
        <taxon>Umbelopsidales</taxon>
        <taxon>Umbelopsidaceae</taxon>
        <taxon>Umbelopsis</taxon>
    </lineage>
</organism>
<protein>
    <recommendedName>
        <fullName evidence="11">Cytochrome P450</fullName>
    </recommendedName>
</protein>
<evidence type="ECO:0000256" key="3">
    <source>
        <dbReference type="ARBA" id="ARBA00022723"/>
    </source>
</evidence>
<evidence type="ECO:0000256" key="1">
    <source>
        <dbReference type="ARBA" id="ARBA00010617"/>
    </source>
</evidence>
<dbReference type="PRINTS" id="PR00463">
    <property type="entry name" value="EP450I"/>
</dbReference>
<dbReference type="InterPro" id="IPR001128">
    <property type="entry name" value="Cyt_P450"/>
</dbReference>
<dbReference type="EMBL" id="JAEPRA010000014">
    <property type="protein sequence ID" value="KAG2175883.1"/>
    <property type="molecule type" value="Genomic_DNA"/>
</dbReference>
<dbReference type="InterPro" id="IPR017972">
    <property type="entry name" value="Cyt_P450_CS"/>
</dbReference>
<dbReference type="PANTHER" id="PTHR24291">
    <property type="entry name" value="CYTOCHROME P450 FAMILY 4"/>
    <property type="match status" value="1"/>
</dbReference>
<comment type="caution">
    <text evidence="9">The sequence shown here is derived from an EMBL/GenBank/DDBJ whole genome shotgun (WGS) entry which is preliminary data.</text>
</comment>
<evidence type="ECO:0000256" key="5">
    <source>
        <dbReference type="ARBA" id="ARBA00023004"/>
    </source>
</evidence>
<proteinExistence type="inferred from homology"/>
<evidence type="ECO:0000256" key="4">
    <source>
        <dbReference type="ARBA" id="ARBA00023002"/>
    </source>
</evidence>
<keyword evidence="4 8" id="KW-0560">Oxidoreductase</keyword>
<name>A0A8H7UDG1_9FUNG</name>
<dbReference type="PANTHER" id="PTHR24291:SF50">
    <property type="entry name" value="BIFUNCTIONAL ALBAFLAVENONE MONOOXYGENASE_TERPENE SYNTHASE"/>
    <property type="match status" value="1"/>
</dbReference>